<dbReference type="GO" id="GO:0000160">
    <property type="term" value="P:phosphorelay signal transduction system"/>
    <property type="evidence" value="ECO:0007669"/>
    <property type="project" value="InterPro"/>
</dbReference>
<dbReference type="EMBL" id="NAPY01000035">
    <property type="protein sequence ID" value="MUL38276.1"/>
    <property type="molecule type" value="Genomic_DNA"/>
</dbReference>
<dbReference type="SUPFAM" id="SSF52172">
    <property type="entry name" value="CheY-like"/>
    <property type="match status" value="1"/>
</dbReference>
<dbReference type="InterPro" id="IPR001789">
    <property type="entry name" value="Sig_transdc_resp-reg_receiver"/>
</dbReference>
<evidence type="ECO:0000256" key="1">
    <source>
        <dbReference type="PROSITE-ProRule" id="PRU00169"/>
    </source>
</evidence>
<evidence type="ECO:0000313" key="4">
    <source>
        <dbReference type="Proteomes" id="UP000441797"/>
    </source>
</evidence>
<feature type="modified residue" description="4-aspartylphosphate" evidence="1">
    <location>
        <position position="62"/>
    </location>
</feature>
<accession>A0A6N8G278</accession>
<keyword evidence="4" id="KW-1185">Reference proteome</keyword>
<evidence type="ECO:0000259" key="2">
    <source>
        <dbReference type="PROSITE" id="PS50110"/>
    </source>
</evidence>
<dbReference type="PANTHER" id="PTHR44520:SF1">
    <property type="entry name" value="TWO-COMPONENT SYSTEM REGULATORY PROTEIN"/>
    <property type="match status" value="1"/>
</dbReference>
<dbReference type="SMART" id="SM00448">
    <property type="entry name" value="REC"/>
    <property type="match status" value="1"/>
</dbReference>
<dbReference type="Pfam" id="PF00072">
    <property type="entry name" value="Response_reg"/>
    <property type="match status" value="1"/>
</dbReference>
<name>A0A6N8G278_9CHRO</name>
<dbReference type="OrthoDB" id="5510574at2"/>
<dbReference type="PROSITE" id="PS50110">
    <property type="entry name" value="RESPONSE_REGULATORY"/>
    <property type="match status" value="1"/>
</dbReference>
<sequence length="144" mass="16681">MLLVVEDNEDDILFIERAFEEANLRNPLQILRDGDSAVDYLSGVGEYADRDRYPLPPLILLDIRLPRRSGLEVLTWIKQQPGLRRLPVVMLTTSRENADINRAYDLGANSYLLKPVEPDDLREMVKTLNFYWLILNQRPDIENG</sequence>
<protein>
    <submittedName>
        <fullName evidence="3">Two-component system response regulator</fullName>
    </submittedName>
</protein>
<dbReference type="AlphaFoldDB" id="A0A6N8G278"/>
<feature type="domain" description="Response regulatory" evidence="2">
    <location>
        <begin position="1"/>
        <end position="129"/>
    </location>
</feature>
<dbReference type="Proteomes" id="UP000441797">
    <property type="component" value="Unassembled WGS sequence"/>
</dbReference>
<evidence type="ECO:0000313" key="3">
    <source>
        <dbReference type="EMBL" id="MUL38276.1"/>
    </source>
</evidence>
<dbReference type="Gene3D" id="3.40.50.2300">
    <property type="match status" value="1"/>
</dbReference>
<dbReference type="CDD" id="cd17557">
    <property type="entry name" value="REC_Rcp-like"/>
    <property type="match status" value="1"/>
</dbReference>
<reference evidence="3 4" key="1">
    <citation type="journal article" date="2019" name="Front. Microbiol.">
        <title>Genomic Features for Desiccation Tolerance and Sugar Biosynthesis in the Extremophile Gloeocapsopsis sp. UTEX B3054.</title>
        <authorList>
            <person name="Urrejola C."/>
            <person name="Alcorta J."/>
            <person name="Salas L."/>
            <person name="Vasquez M."/>
            <person name="Polz M.F."/>
            <person name="Vicuna R."/>
            <person name="Diez B."/>
        </authorList>
    </citation>
    <scope>NUCLEOTIDE SEQUENCE [LARGE SCALE GENOMIC DNA]</scope>
    <source>
        <strain evidence="3 4">1H9</strain>
    </source>
</reference>
<comment type="caution">
    <text evidence="3">The sequence shown here is derived from an EMBL/GenBank/DDBJ whole genome shotgun (WGS) entry which is preliminary data.</text>
</comment>
<dbReference type="PANTHER" id="PTHR44520">
    <property type="entry name" value="RESPONSE REGULATOR RCP1-RELATED"/>
    <property type="match status" value="1"/>
</dbReference>
<organism evidence="3 4">
    <name type="scientific">Gloeocapsopsis dulcis AAB1 = 1H9</name>
    <dbReference type="NCBI Taxonomy" id="1433147"/>
    <lineage>
        <taxon>Bacteria</taxon>
        <taxon>Bacillati</taxon>
        <taxon>Cyanobacteriota</taxon>
        <taxon>Cyanophyceae</taxon>
        <taxon>Oscillatoriophycideae</taxon>
        <taxon>Chroococcales</taxon>
        <taxon>Chroococcaceae</taxon>
        <taxon>Gloeocapsopsis</taxon>
        <taxon>Gloeocapsopsis dulcis</taxon>
    </lineage>
</organism>
<keyword evidence="1" id="KW-0597">Phosphoprotein</keyword>
<dbReference type="InterPro" id="IPR052893">
    <property type="entry name" value="TCS_response_regulator"/>
</dbReference>
<gene>
    <name evidence="3" type="ORF">BWI75_18555</name>
</gene>
<dbReference type="InterPro" id="IPR011006">
    <property type="entry name" value="CheY-like_superfamily"/>
</dbReference>
<proteinExistence type="predicted"/>